<keyword evidence="5" id="KW-1185">Reference proteome</keyword>
<organism evidence="4 5">
    <name type="scientific">Ceraceosorus guamensis</name>
    <dbReference type="NCBI Taxonomy" id="1522189"/>
    <lineage>
        <taxon>Eukaryota</taxon>
        <taxon>Fungi</taxon>
        <taxon>Dikarya</taxon>
        <taxon>Basidiomycota</taxon>
        <taxon>Ustilaginomycotina</taxon>
        <taxon>Exobasidiomycetes</taxon>
        <taxon>Ceraceosorales</taxon>
        <taxon>Ceraceosoraceae</taxon>
        <taxon>Ceraceosorus</taxon>
    </lineage>
</organism>
<evidence type="ECO:0000313" key="4">
    <source>
        <dbReference type="EMBL" id="PWN42819.1"/>
    </source>
</evidence>
<feature type="domain" description="DUF2828" evidence="2">
    <location>
        <begin position="63"/>
        <end position="510"/>
    </location>
</feature>
<dbReference type="OrthoDB" id="1149618at2759"/>
<dbReference type="EMBL" id="KZ819376">
    <property type="protein sequence ID" value="PWN42819.1"/>
    <property type="molecule type" value="Genomic_DNA"/>
</dbReference>
<dbReference type="InParanoid" id="A0A316VZE7"/>
<sequence>MASTRCNTVLSEQAAQLVINAPALDQILPNRIFAQSAETSLSPSRSKPALLEALDVEANKTKTANNAGAFESTGDALLDLFSSLTDQNLRGQALESKLQGAWRKDAASTLRLILYARSIAAGAGDRTLFLRAAAWMYAEHPKTLLGSLLPLLVAHAGLPTCKDFDAGNGVTARVERPARLHGSWKDPLNVLLIATKSLTTHLSMDQLASATKELPERILKRKCTLDGTPHRLAGKGRRASNSKQSNDEHQMLAHGGELVQPGPTRAEKAKRMDEQRRQAAAEARRSAAKQASNKVSQLVESNVQYRAVYATVVKMFVRQLREDEGRLERIEEGGDASELVDHLSYAGKWAPSEGASVDNQTGLAQILAKALYPDQRDARAKYRALLCKLRRAKKVPEQGMVQGSWEGKISLPHIPARAFNISQALLWKHALSDMIRYAQRVAEGKSTVAGASETPGELVLALHQARALDARIRQHLDQLPTQERTQVRDQILASQTQLLDGQWENMKRTLVAEMEATRQAKVAAGTIDGDADKTMRPMIPVCDLSGSMEGPQLNTRGLTPIHISTGLSLLLSELAPEPWSGRVISFSEEPKVVRLPEAKSFSRTVEHFQKHLPMGYSTNFEAVFDLLLNLAQQSKMAKQETGELICVAFTDMHFDAACDSSFGMSGTATTSPATIFSVIKRKWDQAGYDLPHLIFWNLSAGKAAMPVESDTPHRADEGPFGRLTFR</sequence>
<dbReference type="InterPro" id="IPR036465">
    <property type="entry name" value="vWFA_dom_sf"/>
</dbReference>
<evidence type="ECO:0000259" key="3">
    <source>
        <dbReference type="Pfam" id="PF25043"/>
    </source>
</evidence>
<protein>
    <submittedName>
        <fullName evidence="4">Uncharacterized protein</fullName>
    </submittedName>
</protein>
<dbReference type="InterPro" id="IPR011205">
    <property type="entry name" value="UCP015417_vWA"/>
</dbReference>
<feature type="compositionally biased region" description="Basic and acidic residues" evidence="1">
    <location>
        <begin position="265"/>
        <end position="285"/>
    </location>
</feature>
<dbReference type="InterPro" id="IPR058580">
    <property type="entry name" value="DUF2828"/>
</dbReference>
<reference evidence="4 5" key="1">
    <citation type="journal article" date="2018" name="Mol. Biol. Evol.">
        <title>Broad Genomic Sampling Reveals a Smut Pathogenic Ancestry of the Fungal Clade Ustilaginomycotina.</title>
        <authorList>
            <person name="Kijpornyongpan T."/>
            <person name="Mondo S.J."/>
            <person name="Barry K."/>
            <person name="Sandor L."/>
            <person name="Lee J."/>
            <person name="Lipzen A."/>
            <person name="Pangilinan J."/>
            <person name="LaButti K."/>
            <person name="Hainaut M."/>
            <person name="Henrissat B."/>
            <person name="Grigoriev I.V."/>
            <person name="Spatafora J.W."/>
            <person name="Aime M.C."/>
        </authorList>
    </citation>
    <scope>NUCLEOTIDE SEQUENCE [LARGE SCALE GENOMIC DNA]</scope>
    <source>
        <strain evidence="4 5">MCA 4658</strain>
    </source>
</reference>
<feature type="region of interest" description="Disordered" evidence="1">
    <location>
        <begin position="221"/>
        <end position="290"/>
    </location>
</feature>
<dbReference type="Pfam" id="PF25043">
    <property type="entry name" value="DUF7788"/>
    <property type="match status" value="1"/>
</dbReference>
<feature type="domain" description="DUF7788" evidence="3">
    <location>
        <begin position="539"/>
        <end position="712"/>
    </location>
</feature>
<dbReference type="RefSeq" id="XP_025369979.1">
    <property type="nucleotide sequence ID" value="XM_025515642.1"/>
</dbReference>
<dbReference type="Proteomes" id="UP000245783">
    <property type="component" value="Unassembled WGS sequence"/>
</dbReference>
<evidence type="ECO:0000256" key="1">
    <source>
        <dbReference type="SAM" id="MobiDB-lite"/>
    </source>
</evidence>
<dbReference type="PANTHER" id="PTHR31373">
    <property type="entry name" value="OS06G0652100 PROTEIN"/>
    <property type="match status" value="1"/>
</dbReference>
<dbReference type="PANTHER" id="PTHR31373:SF27">
    <property type="entry name" value="TROVE DOMAIN-CONTAINING PROTEIN"/>
    <property type="match status" value="1"/>
</dbReference>
<dbReference type="SUPFAM" id="SSF53300">
    <property type="entry name" value="vWA-like"/>
    <property type="match status" value="1"/>
</dbReference>
<dbReference type="GeneID" id="37037512"/>
<evidence type="ECO:0000259" key="2">
    <source>
        <dbReference type="Pfam" id="PF11443"/>
    </source>
</evidence>
<proteinExistence type="predicted"/>
<gene>
    <name evidence="4" type="ORF">IE81DRAFT_341209</name>
</gene>
<name>A0A316VZE7_9BASI</name>
<accession>A0A316VZE7</accession>
<dbReference type="AlphaFoldDB" id="A0A316VZE7"/>
<evidence type="ECO:0000313" key="5">
    <source>
        <dbReference type="Proteomes" id="UP000245783"/>
    </source>
</evidence>
<dbReference type="Pfam" id="PF11443">
    <property type="entry name" value="DUF2828"/>
    <property type="match status" value="1"/>
</dbReference>
<dbReference type="InterPro" id="IPR056690">
    <property type="entry name" value="DUF7788"/>
</dbReference>